<accession>A0A0C2VZQ6</accession>
<dbReference type="InterPro" id="IPR036237">
    <property type="entry name" value="Xyl_isomerase-like_sf"/>
</dbReference>
<proteinExistence type="predicted"/>
<keyword evidence="3" id="KW-1185">Reference proteome</keyword>
<dbReference type="InterPro" id="IPR050312">
    <property type="entry name" value="IolE/XylAMocC-like"/>
</dbReference>
<dbReference type="PANTHER" id="PTHR12110:SF53">
    <property type="entry name" value="BLR5974 PROTEIN"/>
    <property type="match status" value="1"/>
</dbReference>
<organism evidence="2 3">
    <name type="scientific">Jeotgalibacillus soli</name>
    <dbReference type="NCBI Taxonomy" id="889306"/>
    <lineage>
        <taxon>Bacteria</taxon>
        <taxon>Bacillati</taxon>
        <taxon>Bacillota</taxon>
        <taxon>Bacilli</taxon>
        <taxon>Bacillales</taxon>
        <taxon>Caryophanaceae</taxon>
        <taxon>Jeotgalibacillus</taxon>
    </lineage>
</organism>
<dbReference type="OrthoDB" id="256906at2"/>
<dbReference type="SUPFAM" id="SSF51658">
    <property type="entry name" value="Xylose isomerase-like"/>
    <property type="match status" value="1"/>
</dbReference>
<sequence>MKTSISMYSMNGLVKKEQWTAVDFAHFLIKHEVQGAELLDFYSDGKNDELLEAKKWLNEAGIAVSAYDVSNDFVQSDASERRKEEEKVLRAIETARMLETSIVRVFCGDVKEGITFDQGRSWIVEGLSRCAEEASQAGIRLAIENHGLLAGKSEQVRSIIEEVQSPFVGSTFDTGNFLLVGGDPLASLEELMPHIFHVHFKDFRKKLPEEQLKGFRSLSGEEWIGEVAGDGLVPAQSIVHRLSEARYNGFLSVEYEGYAEPEVANIETIKRLERWIGEVNHG</sequence>
<evidence type="ECO:0000313" key="2">
    <source>
        <dbReference type="EMBL" id="KIL49856.1"/>
    </source>
</evidence>
<comment type="caution">
    <text evidence="2">The sequence shown here is derived from an EMBL/GenBank/DDBJ whole genome shotgun (WGS) entry which is preliminary data.</text>
</comment>
<dbReference type="RefSeq" id="WP_041087120.1">
    <property type="nucleotide sequence ID" value="NZ_JXRP01000009.1"/>
</dbReference>
<dbReference type="Proteomes" id="UP000031938">
    <property type="component" value="Unassembled WGS sequence"/>
</dbReference>
<name>A0A0C2VZQ6_9BACL</name>
<dbReference type="InterPro" id="IPR013022">
    <property type="entry name" value="Xyl_isomerase-like_TIM-brl"/>
</dbReference>
<reference evidence="2 3" key="1">
    <citation type="submission" date="2015-01" db="EMBL/GenBank/DDBJ databases">
        <title>Genome sequencing of Jeotgalibacillus soli.</title>
        <authorList>
            <person name="Goh K.M."/>
            <person name="Chan K.-G."/>
            <person name="Yaakop A.S."/>
            <person name="Ee R."/>
            <person name="Gan H.M."/>
            <person name="Chan C.S."/>
        </authorList>
    </citation>
    <scope>NUCLEOTIDE SEQUENCE [LARGE SCALE GENOMIC DNA]</scope>
    <source>
        <strain evidence="2 3">P9</strain>
    </source>
</reference>
<gene>
    <name evidence="2" type="ORF">KP78_13240</name>
</gene>
<protein>
    <recommendedName>
        <fullName evidence="1">Xylose isomerase-like TIM barrel domain-containing protein</fullName>
    </recommendedName>
</protein>
<dbReference type="PANTHER" id="PTHR12110">
    <property type="entry name" value="HYDROXYPYRUVATE ISOMERASE"/>
    <property type="match status" value="1"/>
</dbReference>
<dbReference type="EMBL" id="JXRP01000009">
    <property type="protein sequence ID" value="KIL49856.1"/>
    <property type="molecule type" value="Genomic_DNA"/>
</dbReference>
<dbReference type="AlphaFoldDB" id="A0A0C2VZQ6"/>
<evidence type="ECO:0000313" key="3">
    <source>
        <dbReference type="Proteomes" id="UP000031938"/>
    </source>
</evidence>
<dbReference type="Pfam" id="PF01261">
    <property type="entry name" value="AP_endonuc_2"/>
    <property type="match status" value="1"/>
</dbReference>
<dbReference type="Gene3D" id="3.20.20.150">
    <property type="entry name" value="Divalent-metal-dependent TIM barrel enzymes"/>
    <property type="match status" value="1"/>
</dbReference>
<dbReference type="STRING" id="889306.KP78_13240"/>
<dbReference type="PATRIC" id="fig|889306.3.peg.1333"/>
<feature type="domain" description="Xylose isomerase-like TIM barrel" evidence="1">
    <location>
        <begin position="35"/>
        <end position="272"/>
    </location>
</feature>
<evidence type="ECO:0000259" key="1">
    <source>
        <dbReference type="Pfam" id="PF01261"/>
    </source>
</evidence>